<reference evidence="9 10" key="1">
    <citation type="submission" date="2017-06" db="EMBL/GenBank/DDBJ databases">
        <title>Draft genome sequence of a variant of Elsinoe murrayae.</title>
        <authorList>
            <person name="Cheng Q."/>
        </authorList>
    </citation>
    <scope>NUCLEOTIDE SEQUENCE [LARGE SCALE GENOMIC DNA]</scope>
    <source>
        <strain evidence="9 10">CQ-2017a</strain>
    </source>
</reference>
<keyword evidence="4" id="KW-0833">Ubl conjugation pathway</keyword>
<dbReference type="SUPFAM" id="SSF50978">
    <property type="entry name" value="WD40 repeat-like"/>
    <property type="match status" value="1"/>
</dbReference>
<evidence type="ECO:0000313" key="10">
    <source>
        <dbReference type="Proteomes" id="UP000243797"/>
    </source>
</evidence>
<dbReference type="InterPro" id="IPR024789">
    <property type="entry name" value="APC4"/>
</dbReference>
<evidence type="ECO:0000256" key="2">
    <source>
        <dbReference type="ARBA" id="ARBA00022618"/>
    </source>
</evidence>
<dbReference type="AlphaFoldDB" id="A0A2K1QJ80"/>
<evidence type="ECO:0000256" key="5">
    <source>
        <dbReference type="ARBA" id="ARBA00023306"/>
    </source>
</evidence>
<dbReference type="STRING" id="2082308.A0A2K1QJ80"/>
<evidence type="ECO:0000256" key="4">
    <source>
        <dbReference type="ARBA" id="ARBA00022786"/>
    </source>
</evidence>
<feature type="domain" description="Anaphase-promoting complex subunit 4-like WD40" evidence="7">
    <location>
        <begin position="24"/>
        <end position="97"/>
    </location>
</feature>
<name>A0A2K1QJ80_9PEZI</name>
<keyword evidence="10" id="KW-1185">Reference proteome</keyword>
<dbReference type="GO" id="GO:0031145">
    <property type="term" value="P:anaphase-promoting complex-dependent catabolic process"/>
    <property type="evidence" value="ECO:0007669"/>
    <property type="project" value="InterPro"/>
</dbReference>
<evidence type="ECO:0000256" key="1">
    <source>
        <dbReference type="ARBA" id="ARBA00016067"/>
    </source>
</evidence>
<dbReference type="InterPro" id="IPR024977">
    <property type="entry name" value="Apc4-like_WD40_dom"/>
</dbReference>
<evidence type="ECO:0000259" key="7">
    <source>
        <dbReference type="Pfam" id="PF12894"/>
    </source>
</evidence>
<dbReference type="GO" id="GO:0051301">
    <property type="term" value="P:cell division"/>
    <property type="evidence" value="ECO:0007669"/>
    <property type="project" value="UniProtKB-KW"/>
</dbReference>
<protein>
    <recommendedName>
        <fullName evidence="1">Anaphase-promoting complex subunit 4</fullName>
    </recommendedName>
</protein>
<dbReference type="GO" id="GO:0005680">
    <property type="term" value="C:anaphase-promoting complex"/>
    <property type="evidence" value="ECO:0007669"/>
    <property type="project" value="InterPro"/>
</dbReference>
<accession>A0A2K1QJ80</accession>
<dbReference type="Proteomes" id="UP000243797">
    <property type="component" value="Unassembled WGS sequence"/>
</dbReference>
<comment type="caution">
    <text evidence="9">The sequence shown here is derived from an EMBL/GenBank/DDBJ whole genome shotgun (WGS) entry which is preliminary data.</text>
</comment>
<gene>
    <name evidence="9" type="ORF">CAC42_8216</name>
</gene>
<dbReference type="InParanoid" id="A0A2K1QJ80"/>
<keyword evidence="5" id="KW-0131">Cell cycle</keyword>
<keyword evidence="3" id="KW-0498">Mitosis</keyword>
<dbReference type="GO" id="GO:0070979">
    <property type="term" value="P:protein K11-linked ubiquitination"/>
    <property type="evidence" value="ECO:0007669"/>
    <property type="project" value="TreeGrafter"/>
</dbReference>
<dbReference type="GO" id="GO:0034399">
    <property type="term" value="C:nuclear periphery"/>
    <property type="evidence" value="ECO:0007669"/>
    <property type="project" value="TreeGrafter"/>
</dbReference>
<dbReference type="PANTHER" id="PTHR13260:SF0">
    <property type="entry name" value="ANAPHASE-PROMOTING COMPLEX SUBUNIT 4"/>
    <property type="match status" value="1"/>
</dbReference>
<dbReference type="Pfam" id="PF12894">
    <property type="entry name" value="ANAPC4_WD40"/>
    <property type="match status" value="1"/>
</dbReference>
<dbReference type="InterPro" id="IPR024790">
    <property type="entry name" value="APC4_long_dom"/>
</dbReference>
<keyword evidence="2" id="KW-0132">Cell division</keyword>
<sequence length="806" mass="89007">MSRVLPLLGEQHLAQVVQSRLLQYDGRTDLTAVVSDDNAVSVYRLGGQRNIHIEVEDLSGKPACLSWARNGELLLVGTDSGCVDALYTRTGKIIAGREHGVGSGERNSITGIGTLVHNFDGGTHDGHPEQAGFDAKQDDDEFSVEKWFDQINISNDAPKPAQNSSRSLGNLPYALAKVDPANNLPRLSAIPPPSRAGPGMPIPTLRNAQKDIHLLLSGKPSHAPRGIEVSFISLSSGSMESNIGELFRHTFKRPPSTDDEEIIVHKAQSKYGTHAVLRGQVSSAAEGATLSIAAISIDLYQVPFANNDSVHTETILSSATQLKLLEQYVKQTIDTAVLDWSTLTTLPGRFISSINETLEEKQEGRIDQHFYQLLLTGYCSPAVIEWLRDDLGDRGHKRWDHAMTTFYHAVSHLMEVNLLPVLECCALTASTLRGLATFYEGSKKFDVPPSFFSRIIESIGCIQLLAHEILQIAGQEERHFRAFSSWLRNQIDIATAEPGSTAAIELAEREAMSTDVPKILSYLEGAFTGSRLAAFLGRRLQPAEITTRLGVLSVASESTADAIRTARDTKDSADDLLYLPVHLANLHSHIEACSEQMKRWQSTTWQPPDKIRVDLEHEVASVDFDVRALNRDETVITIAMIDAVDGRQVMLHRVTVKYPARSSLSSVISQEKSTLEVEGIERLSCVKLLGDSSLLVLMQQQGRHSMARIPITCFAAGRSSALSPQQLDDLVIHEFEARDFTPEHLYISDNAERRNVLVLNDTCQRWKIFRLPSEAMTRGVSSRYHAEGEERSPFALNAEDDMALEQ</sequence>
<feature type="domain" description="Anaphase-promoting complex subunit 4 long" evidence="8">
    <location>
        <begin position="301"/>
        <end position="495"/>
    </location>
</feature>
<feature type="region of interest" description="Disordered" evidence="6">
    <location>
        <begin position="183"/>
        <end position="203"/>
    </location>
</feature>
<dbReference type="PANTHER" id="PTHR13260">
    <property type="entry name" value="ANAPHASE PROMOTING COMPLEX SUBUNIT 4 APC4"/>
    <property type="match status" value="1"/>
</dbReference>
<evidence type="ECO:0000313" key="9">
    <source>
        <dbReference type="EMBL" id="PNS15215.1"/>
    </source>
</evidence>
<dbReference type="Pfam" id="PF12896">
    <property type="entry name" value="ANAPC4"/>
    <property type="match status" value="1"/>
</dbReference>
<evidence type="ECO:0000256" key="6">
    <source>
        <dbReference type="SAM" id="MobiDB-lite"/>
    </source>
</evidence>
<proteinExistence type="predicted"/>
<dbReference type="EMBL" id="NKHZ01000080">
    <property type="protein sequence ID" value="PNS15215.1"/>
    <property type="molecule type" value="Genomic_DNA"/>
</dbReference>
<organism evidence="9 10">
    <name type="scientific">Sphaceloma murrayae</name>
    <dbReference type="NCBI Taxonomy" id="2082308"/>
    <lineage>
        <taxon>Eukaryota</taxon>
        <taxon>Fungi</taxon>
        <taxon>Dikarya</taxon>
        <taxon>Ascomycota</taxon>
        <taxon>Pezizomycotina</taxon>
        <taxon>Dothideomycetes</taxon>
        <taxon>Dothideomycetidae</taxon>
        <taxon>Myriangiales</taxon>
        <taxon>Elsinoaceae</taxon>
        <taxon>Sphaceloma</taxon>
    </lineage>
</organism>
<dbReference type="OrthoDB" id="10266042at2759"/>
<evidence type="ECO:0000259" key="8">
    <source>
        <dbReference type="Pfam" id="PF12896"/>
    </source>
</evidence>
<dbReference type="InterPro" id="IPR036322">
    <property type="entry name" value="WD40_repeat_dom_sf"/>
</dbReference>
<evidence type="ECO:0000256" key="3">
    <source>
        <dbReference type="ARBA" id="ARBA00022776"/>
    </source>
</evidence>